<dbReference type="EMBL" id="CAIX01000390">
    <property type="protein sequence ID" value="CCI50090.1"/>
    <property type="molecule type" value="Genomic_DNA"/>
</dbReference>
<name>A0A024GU28_9STRA</name>
<dbReference type="AlphaFoldDB" id="A0A024GU28"/>
<accession>A0A024GU28</accession>
<organism evidence="1 2">
    <name type="scientific">Albugo candida</name>
    <dbReference type="NCBI Taxonomy" id="65357"/>
    <lineage>
        <taxon>Eukaryota</taxon>
        <taxon>Sar</taxon>
        <taxon>Stramenopiles</taxon>
        <taxon>Oomycota</taxon>
        <taxon>Peronosporomycetes</taxon>
        <taxon>Albuginales</taxon>
        <taxon>Albuginaceae</taxon>
        <taxon>Albugo</taxon>
    </lineage>
</organism>
<comment type="caution">
    <text evidence="1">The sequence shown here is derived from an EMBL/GenBank/DDBJ whole genome shotgun (WGS) entry which is preliminary data.</text>
</comment>
<keyword evidence="2" id="KW-1185">Reference proteome</keyword>
<sequence length="118" mass="13896">MASTSRYYTDAIHGLSQTIEKRLNVHLYSSLLFHYISQQQAHQSVVQRQPVRYHSNCFSRRYELCQILQNIEIIFQRLRNVKVDTSFSNAKTGDTLFDFIDSETVYSIQQDAICRIKE</sequence>
<dbReference type="OrthoDB" id="1937984at2759"/>
<dbReference type="Proteomes" id="UP000053237">
    <property type="component" value="Unassembled WGS sequence"/>
</dbReference>
<dbReference type="InParanoid" id="A0A024GU28"/>
<protein>
    <submittedName>
        <fullName evidence="1">Uncharacterized protein</fullName>
    </submittedName>
</protein>
<gene>
    <name evidence="1" type="ORF">BN9_116020</name>
</gene>
<proteinExistence type="predicted"/>
<reference evidence="1 2" key="1">
    <citation type="submission" date="2012-05" db="EMBL/GenBank/DDBJ databases">
        <title>Recombination and specialization in a pathogen metapopulation.</title>
        <authorList>
            <person name="Gardiner A."/>
            <person name="Kemen E."/>
            <person name="Schultz-Larsen T."/>
            <person name="MacLean D."/>
            <person name="Van Oosterhout C."/>
            <person name="Jones J.D.G."/>
        </authorList>
    </citation>
    <scope>NUCLEOTIDE SEQUENCE [LARGE SCALE GENOMIC DNA]</scope>
    <source>
        <strain evidence="1 2">Ac Nc2</strain>
    </source>
</reference>
<evidence type="ECO:0000313" key="1">
    <source>
        <dbReference type="EMBL" id="CCI50090.1"/>
    </source>
</evidence>
<evidence type="ECO:0000313" key="2">
    <source>
        <dbReference type="Proteomes" id="UP000053237"/>
    </source>
</evidence>